<name>A0A426YR07_ENSVE</name>
<protein>
    <submittedName>
        <fullName evidence="2">Uncharacterized protein</fullName>
    </submittedName>
</protein>
<evidence type="ECO:0000313" key="3">
    <source>
        <dbReference type="Proteomes" id="UP000287651"/>
    </source>
</evidence>
<proteinExistence type="predicted"/>
<dbReference type="Proteomes" id="UP000287651">
    <property type="component" value="Unassembled WGS sequence"/>
</dbReference>
<sequence>MRGDQGPQLEAALMFPVVVGIRSRSYGETTLAILARAMEGSHSFMGSNEKLGKQRATAMAEEGDGSVGLCRQRAMVMAEEDGSAGQRKKGCTGTSCGRGGRWQCGVSRAEDSDDSRGWLQDLGGVVVEIDNRIITETSRIIALIPDDKNP</sequence>
<evidence type="ECO:0000256" key="1">
    <source>
        <dbReference type="SAM" id="MobiDB-lite"/>
    </source>
</evidence>
<dbReference type="AlphaFoldDB" id="A0A426YR07"/>
<dbReference type="EMBL" id="AMZH03010766">
    <property type="protein sequence ID" value="RRT54132.1"/>
    <property type="molecule type" value="Genomic_DNA"/>
</dbReference>
<accession>A0A426YR07</accession>
<organism evidence="2 3">
    <name type="scientific">Ensete ventricosum</name>
    <name type="common">Abyssinian banana</name>
    <name type="synonym">Musa ensete</name>
    <dbReference type="NCBI Taxonomy" id="4639"/>
    <lineage>
        <taxon>Eukaryota</taxon>
        <taxon>Viridiplantae</taxon>
        <taxon>Streptophyta</taxon>
        <taxon>Embryophyta</taxon>
        <taxon>Tracheophyta</taxon>
        <taxon>Spermatophyta</taxon>
        <taxon>Magnoliopsida</taxon>
        <taxon>Liliopsida</taxon>
        <taxon>Zingiberales</taxon>
        <taxon>Musaceae</taxon>
        <taxon>Ensete</taxon>
    </lineage>
</organism>
<feature type="region of interest" description="Disordered" evidence="1">
    <location>
        <begin position="78"/>
        <end position="98"/>
    </location>
</feature>
<comment type="caution">
    <text evidence="2">The sequence shown here is derived from an EMBL/GenBank/DDBJ whole genome shotgun (WGS) entry which is preliminary data.</text>
</comment>
<reference evidence="2 3" key="1">
    <citation type="journal article" date="2014" name="Agronomy (Basel)">
        <title>A Draft Genome Sequence for Ensete ventricosum, the Drought-Tolerant Tree Against Hunger.</title>
        <authorList>
            <person name="Harrison J."/>
            <person name="Moore K.A."/>
            <person name="Paszkiewicz K."/>
            <person name="Jones T."/>
            <person name="Grant M."/>
            <person name="Ambacheew D."/>
            <person name="Muzemil S."/>
            <person name="Studholme D.J."/>
        </authorList>
    </citation>
    <scope>NUCLEOTIDE SEQUENCE [LARGE SCALE GENOMIC DNA]</scope>
</reference>
<gene>
    <name evidence="2" type="ORF">B296_00022380</name>
</gene>
<evidence type="ECO:0000313" key="2">
    <source>
        <dbReference type="EMBL" id="RRT54132.1"/>
    </source>
</evidence>